<feature type="domain" description="Ribosomal RNA adenine methylase transferase N-terminal" evidence="8">
    <location>
        <begin position="13"/>
        <end position="202"/>
    </location>
</feature>
<dbReference type="NCBIfam" id="TIGR00755">
    <property type="entry name" value="ksgA"/>
    <property type="match status" value="1"/>
</dbReference>
<evidence type="ECO:0000313" key="10">
    <source>
        <dbReference type="Proteomes" id="UP000007264"/>
    </source>
</evidence>
<comment type="caution">
    <text evidence="9">The sequence shown here is derived from an EMBL/GenBank/DDBJ whole genome shotgun (WGS) entry which is preliminary data.</text>
</comment>
<dbReference type="GO" id="GO:0000179">
    <property type="term" value="F:rRNA (adenine-N6,N6-)-dimethyltransferase activity"/>
    <property type="evidence" value="ECO:0007669"/>
    <property type="project" value="UniProtKB-UniRule"/>
</dbReference>
<accession>I0YM95</accession>
<dbReference type="EC" id="2.1.1.-" evidence="7"/>
<dbReference type="AlphaFoldDB" id="I0YM95"/>
<dbReference type="PANTHER" id="PTHR11727">
    <property type="entry name" value="DIMETHYLADENOSINE TRANSFERASE"/>
    <property type="match status" value="1"/>
</dbReference>
<feature type="binding site" evidence="6">
    <location>
        <position position="33"/>
    </location>
    <ligand>
        <name>S-adenosyl-L-methionine</name>
        <dbReference type="ChEBI" id="CHEBI:59789"/>
    </ligand>
</feature>
<dbReference type="Pfam" id="PF00398">
    <property type="entry name" value="RrnaAD"/>
    <property type="match status" value="1"/>
</dbReference>
<evidence type="ECO:0000256" key="2">
    <source>
        <dbReference type="ARBA" id="ARBA00022603"/>
    </source>
</evidence>
<dbReference type="SMART" id="SM00650">
    <property type="entry name" value="rADc"/>
    <property type="match status" value="1"/>
</dbReference>
<evidence type="ECO:0000256" key="1">
    <source>
        <dbReference type="ARBA" id="ARBA00022552"/>
    </source>
</evidence>
<evidence type="ECO:0000256" key="6">
    <source>
        <dbReference type="PROSITE-ProRule" id="PRU01026"/>
    </source>
</evidence>
<feature type="binding site" evidence="6">
    <location>
        <position position="87"/>
    </location>
    <ligand>
        <name>S-adenosyl-L-methionine</name>
        <dbReference type="ChEBI" id="CHEBI:59789"/>
    </ligand>
</feature>
<dbReference type="Gene3D" id="1.10.8.100">
    <property type="entry name" value="Ribosomal RNA adenine dimethylase-like, domain 2"/>
    <property type="match status" value="1"/>
</dbReference>
<dbReference type="InterPro" id="IPR001737">
    <property type="entry name" value="KsgA/Erm"/>
</dbReference>
<evidence type="ECO:0000259" key="8">
    <source>
        <dbReference type="SMART" id="SM00650"/>
    </source>
</evidence>
<dbReference type="KEGG" id="csl:COCSUDRAFT_83565"/>
<evidence type="ECO:0000256" key="4">
    <source>
        <dbReference type="ARBA" id="ARBA00022691"/>
    </source>
</evidence>
<dbReference type="InterPro" id="IPR029063">
    <property type="entry name" value="SAM-dependent_MTases_sf"/>
</dbReference>
<dbReference type="SUPFAM" id="SSF53335">
    <property type="entry name" value="S-adenosyl-L-methionine-dependent methyltransferases"/>
    <property type="match status" value="1"/>
</dbReference>
<evidence type="ECO:0000256" key="7">
    <source>
        <dbReference type="RuleBase" id="RU362106"/>
    </source>
</evidence>
<keyword evidence="1 7" id="KW-0698">rRNA processing</keyword>
<keyword evidence="5 6" id="KW-0694">RNA-binding</keyword>
<comment type="similarity">
    <text evidence="6 7">Belongs to the class I-like SAM-binding methyltransferase superfamily. rRNA adenine N(6)-methyltransferase family.</text>
</comment>
<dbReference type="OrthoDB" id="74991at2759"/>
<dbReference type="EMBL" id="AGSI01000019">
    <property type="protein sequence ID" value="EIE19514.1"/>
    <property type="molecule type" value="Genomic_DNA"/>
</dbReference>
<dbReference type="RefSeq" id="XP_005644058.1">
    <property type="nucleotide sequence ID" value="XM_005644001.1"/>
</dbReference>
<dbReference type="InterPro" id="IPR020596">
    <property type="entry name" value="rRNA_Ade_Mease_Trfase_CS"/>
</dbReference>
<dbReference type="InterPro" id="IPR020598">
    <property type="entry name" value="rRNA_Ade_methylase_Trfase_N"/>
</dbReference>
<keyword evidence="10" id="KW-1185">Reference proteome</keyword>
<dbReference type="PROSITE" id="PS51689">
    <property type="entry name" value="SAM_RNA_A_N6_MT"/>
    <property type="match status" value="1"/>
</dbReference>
<sequence length="269" mass="29872">RSLGQNFVTSEEVLQRIIASAKIRRGDKILEIGPGLGSLTDCLLDCGASVLAIEKDDVLYGHLQQKFAKAHPQPHTKEPAVSLIHSDVLLLKNIRQILDDFKGDSEQPSVRVVANIPYNITSDVLKMMLPLKHQLSHVHLLLEDGAARRLTEARPGDKDYSRAISVLINFYANPRYSFKVGRNAFFPEPHVDSAFTEFALASKTDQLHGAGEQEFLDFVSAAFVSKRKTLVNNLKVRFSPDAVIKELTALRIASTARAETLTVDDFLQL</sequence>
<keyword evidence="4 6" id="KW-0949">S-adenosyl-L-methionine</keyword>
<organism evidence="9 10">
    <name type="scientific">Coccomyxa subellipsoidea (strain C-169)</name>
    <name type="common">Green microalga</name>
    <dbReference type="NCBI Taxonomy" id="574566"/>
    <lineage>
        <taxon>Eukaryota</taxon>
        <taxon>Viridiplantae</taxon>
        <taxon>Chlorophyta</taxon>
        <taxon>core chlorophytes</taxon>
        <taxon>Trebouxiophyceae</taxon>
        <taxon>Trebouxiophyceae incertae sedis</taxon>
        <taxon>Coccomyxaceae</taxon>
        <taxon>Coccomyxa</taxon>
        <taxon>Coccomyxa subellipsoidea</taxon>
    </lineage>
</organism>
<dbReference type="Proteomes" id="UP000007264">
    <property type="component" value="Unassembled WGS sequence"/>
</dbReference>
<dbReference type="STRING" id="574566.I0YM95"/>
<evidence type="ECO:0000256" key="5">
    <source>
        <dbReference type="ARBA" id="ARBA00022884"/>
    </source>
</evidence>
<dbReference type="GeneID" id="17037401"/>
<reference evidence="9 10" key="1">
    <citation type="journal article" date="2012" name="Genome Biol.">
        <title>The genome of the polar eukaryotic microalga coccomyxa subellipsoidea reveals traits of cold adaptation.</title>
        <authorList>
            <person name="Blanc G."/>
            <person name="Agarkova I."/>
            <person name="Grimwood J."/>
            <person name="Kuo A."/>
            <person name="Brueggeman A."/>
            <person name="Dunigan D."/>
            <person name="Gurnon J."/>
            <person name="Ladunga I."/>
            <person name="Lindquist E."/>
            <person name="Lucas S."/>
            <person name="Pangilinan J."/>
            <person name="Proschold T."/>
            <person name="Salamov A."/>
            <person name="Schmutz J."/>
            <person name="Weeks D."/>
            <person name="Yamada T."/>
            <person name="Claverie J.M."/>
            <person name="Grigoriev I."/>
            <person name="Van Etten J."/>
            <person name="Lomsadze A."/>
            <person name="Borodovsky M."/>
        </authorList>
    </citation>
    <scope>NUCLEOTIDE SEQUENCE [LARGE SCALE GENOMIC DNA]</scope>
    <source>
        <strain evidence="9 10">C-169</strain>
    </source>
</reference>
<evidence type="ECO:0000313" key="9">
    <source>
        <dbReference type="EMBL" id="EIE19514.1"/>
    </source>
</evidence>
<feature type="non-terminal residue" evidence="9">
    <location>
        <position position="1"/>
    </location>
</feature>
<dbReference type="InterPro" id="IPR011530">
    <property type="entry name" value="rRNA_adenine_dimethylase"/>
</dbReference>
<dbReference type="InterPro" id="IPR023165">
    <property type="entry name" value="rRNA_Ade_diMease-like_C"/>
</dbReference>
<protein>
    <recommendedName>
        <fullName evidence="7">rRNA adenine N(6)-methyltransferase</fullName>
        <ecNumber evidence="7">2.1.1.-</ecNumber>
    </recommendedName>
</protein>
<dbReference type="GO" id="GO:0003723">
    <property type="term" value="F:RNA binding"/>
    <property type="evidence" value="ECO:0007669"/>
    <property type="project" value="UniProtKB-UniRule"/>
</dbReference>
<gene>
    <name evidence="9" type="ORF">COCSUDRAFT_83565</name>
</gene>
<feature type="non-terminal residue" evidence="9">
    <location>
        <position position="269"/>
    </location>
</feature>
<dbReference type="Gene3D" id="3.40.50.150">
    <property type="entry name" value="Vaccinia Virus protein VP39"/>
    <property type="match status" value="1"/>
</dbReference>
<keyword evidence="2 6" id="KW-0489">Methyltransferase</keyword>
<keyword evidence="3 6" id="KW-0808">Transferase</keyword>
<feature type="binding site" evidence="6">
    <location>
        <position position="6"/>
    </location>
    <ligand>
        <name>S-adenosyl-L-methionine</name>
        <dbReference type="ChEBI" id="CHEBI:59789"/>
    </ligand>
</feature>
<dbReference type="PANTHER" id="PTHR11727:SF27">
    <property type="entry name" value="RIBOSOMAL RNA SMALL SUBUNIT METHYLTRANSFERASE, CHLOROPLASTIC"/>
    <property type="match status" value="1"/>
</dbReference>
<proteinExistence type="inferred from homology"/>
<feature type="binding site" evidence="6">
    <location>
        <position position="115"/>
    </location>
    <ligand>
        <name>S-adenosyl-L-methionine</name>
        <dbReference type="ChEBI" id="CHEBI:59789"/>
    </ligand>
</feature>
<dbReference type="PROSITE" id="PS01131">
    <property type="entry name" value="RRNA_A_DIMETH"/>
    <property type="match status" value="1"/>
</dbReference>
<feature type="binding site" evidence="6">
    <location>
        <position position="8"/>
    </location>
    <ligand>
        <name>S-adenosyl-L-methionine</name>
        <dbReference type="ChEBI" id="CHEBI:59789"/>
    </ligand>
</feature>
<feature type="binding site" evidence="6">
    <location>
        <position position="54"/>
    </location>
    <ligand>
        <name>S-adenosyl-L-methionine</name>
        <dbReference type="ChEBI" id="CHEBI:59789"/>
    </ligand>
</feature>
<name>I0YM95_COCSC</name>
<dbReference type="eggNOG" id="KOG0820">
    <property type="taxonomic scope" value="Eukaryota"/>
</dbReference>
<evidence type="ECO:0000256" key="3">
    <source>
        <dbReference type="ARBA" id="ARBA00022679"/>
    </source>
</evidence>